<dbReference type="Gene3D" id="3.90.1170.40">
    <property type="entry name" value="Molybdopterin biosynthesis MoaE subunit"/>
    <property type="match status" value="1"/>
</dbReference>
<gene>
    <name evidence="13" type="ORF">DT99_27550</name>
</gene>
<sequence length="190" mass="20654">MTTFTESRAGLPDDPLPAGSAPPPADATDPPPEPAPAIAAGFEVRVQHAPIDAGAELAPIVRNPNVGAVVNFLGVVRKEGDVDDVVALEVEHYPTMTEQALWSIVEEATARWRLEAVRIVHRVGRIPLGQPVVLVVVAAAHRASAFDACEFLMDFLKTHAPFWKKEIRHDGESGWVEAKAHDDHAMRRWG</sequence>
<dbReference type="SUPFAM" id="SSF54690">
    <property type="entry name" value="Molybdopterin synthase subunit MoaE"/>
    <property type="match status" value="1"/>
</dbReference>
<evidence type="ECO:0000256" key="11">
    <source>
        <dbReference type="ARBA" id="ARBA00049878"/>
    </source>
</evidence>
<dbReference type="CDD" id="cd00756">
    <property type="entry name" value="MoaE"/>
    <property type="match status" value="1"/>
</dbReference>
<evidence type="ECO:0000256" key="2">
    <source>
        <dbReference type="ARBA" id="ARBA00005426"/>
    </source>
</evidence>
<feature type="compositionally biased region" description="Pro residues" evidence="12">
    <location>
        <begin position="20"/>
        <end position="35"/>
    </location>
</feature>
<dbReference type="InterPro" id="IPR036563">
    <property type="entry name" value="MoaE_sf"/>
</dbReference>
<evidence type="ECO:0000256" key="1">
    <source>
        <dbReference type="ARBA" id="ARBA00005046"/>
    </source>
</evidence>
<protein>
    <recommendedName>
        <fullName evidence="4">Molybdopterin synthase catalytic subunit</fullName>
        <ecNumber evidence="3">2.8.1.12</ecNumber>
    </recommendedName>
    <alternativeName>
        <fullName evidence="9">MPT synthase subunit 2</fullName>
    </alternativeName>
    <alternativeName>
        <fullName evidence="7">Molybdenum cofactor biosynthesis protein E</fullName>
    </alternativeName>
    <alternativeName>
        <fullName evidence="8">Molybdopterin-converting factor large subunit</fullName>
    </alternativeName>
    <alternativeName>
        <fullName evidence="10">Molybdopterin-converting factor subunit 2</fullName>
    </alternativeName>
</protein>
<comment type="pathway">
    <text evidence="1">Cofactor biosynthesis; molybdopterin biosynthesis.</text>
</comment>
<proteinExistence type="inferred from homology"/>
<comment type="subunit">
    <text evidence="6">Heterotetramer of 2 MoaD subunits and 2 MoaE subunits. Also stable as homodimer. The enzyme changes between these two forms during catalysis.</text>
</comment>
<dbReference type="EMBL" id="JJOA01000028">
    <property type="protein sequence ID" value="KEA56420.1"/>
    <property type="molecule type" value="Genomic_DNA"/>
</dbReference>
<evidence type="ECO:0000256" key="3">
    <source>
        <dbReference type="ARBA" id="ARBA00011950"/>
    </source>
</evidence>
<dbReference type="Pfam" id="PF02391">
    <property type="entry name" value="MoaE"/>
    <property type="match status" value="1"/>
</dbReference>
<evidence type="ECO:0000256" key="9">
    <source>
        <dbReference type="ARBA" id="ARBA00030781"/>
    </source>
</evidence>
<comment type="catalytic activity">
    <reaction evidence="11">
        <text>2 [molybdopterin-synthase sulfur-carrier protein]-C-terminal-Gly-aminoethanethioate + cyclic pyranopterin phosphate + H2O = molybdopterin + 2 [molybdopterin-synthase sulfur-carrier protein]-C-terminal Gly-Gly + 2 H(+)</text>
        <dbReference type="Rhea" id="RHEA:26333"/>
        <dbReference type="Rhea" id="RHEA-COMP:12202"/>
        <dbReference type="Rhea" id="RHEA-COMP:19907"/>
        <dbReference type="ChEBI" id="CHEBI:15377"/>
        <dbReference type="ChEBI" id="CHEBI:15378"/>
        <dbReference type="ChEBI" id="CHEBI:58698"/>
        <dbReference type="ChEBI" id="CHEBI:59648"/>
        <dbReference type="ChEBI" id="CHEBI:90778"/>
        <dbReference type="ChEBI" id="CHEBI:232372"/>
        <dbReference type="EC" id="2.8.1.12"/>
    </reaction>
</comment>
<reference evidence="13" key="1">
    <citation type="submission" date="2014-04" db="EMBL/GenBank/DDBJ databases">
        <title>In planta biocontrol of soil-borne Fusarium wilt of banana through a plant endophytic bacterium, Burkholderia cenocepacia 869T2.</title>
        <authorList>
            <person name="Ho Y.-N."/>
            <person name="Chiang H.-M."/>
            <person name="Chao C.-P."/>
            <person name="Su C.-C."/>
            <person name="Hsu H.-F."/>
            <person name="Guo C.-T."/>
            <person name="Hsieh J.-L."/>
            <person name="Huang C.-C."/>
        </authorList>
    </citation>
    <scope>NUCLEOTIDE SEQUENCE [LARGE SCALE GENOMIC DNA]</scope>
    <source>
        <strain evidence="13">869T2</strain>
    </source>
</reference>
<evidence type="ECO:0000256" key="12">
    <source>
        <dbReference type="SAM" id="MobiDB-lite"/>
    </source>
</evidence>
<accession>A0A071M7A4</accession>
<dbReference type="OrthoDB" id="9803224at2"/>
<comment type="caution">
    <text evidence="13">The sequence shown here is derived from an EMBL/GenBank/DDBJ whole genome shotgun (WGS) entry which is preliminary data.</text>
</comment>
<evidence type="ECO:0000256" key="6">
    <source>
        <dbReference type="ARBA" id="ARBA00026066"/>
    </source>
</evidence>
<dbReference type="GO" id="GO:0030366">
    <property type="term" value="F:molybdopterin synthase activity"/>
    <property type="evidence" value="ECO:0007669"/>
    <property type="project" value="UniProtKB-EC"/>
</dbReference>
<organism evidence="13">
    <name type="scientific">Burkholderia cenocepacia</name>
    <dbReference type="NCBI Taxonomy" id="95486"/>
    <lineage>
        <taxon>Bacteria</taxon>
        <taxon>Pseudomonadati</taxon>
        <taxon>Pseudomonadota</taxon>
        <taxon>Betaproteobacteria</taxon>
        <taxon>Burkholderiales</taxon>
        <taxon>Burkholderiaceae</taxon>
        <taxon>Burkholderia</taxon>
        <taxon>Burkholderia cepacia complex</taxon>
    </lineage>
</organism>
<dbReference type="UniPathway" id="UPA00344"/>
<dbReference type="EC" id="2.8.1.12" evidence="3"/>
<feature type="region of interest" description="Disordered" evidence="12">
    <location>
        <begin position="1"/>
        <end position="37"/>
    </location>
</feature>
<dbReference type="GO" id="GO:0006777">
    <property type="term" value="P:Mo-molybdopterin cofactor biosynthetic process"/>
    <property type="evidence" value="ECO:0007669"/>
    <property type="project" value="UniProtKB-KW"/>
</dbReference>
<dbReference type="PANTHER" id="PTHR23404">
    <property type="entry name" value="MOLYBDOPTERIN SYNTHASE RELATED"/>
    <property type="match status" value="1"/>
</dbReference>
<evidence type="ECO:0000256" key="5">
    <source>
        <dbReference type="ARBA" id="ARBA00023150"/>
    </source>
</evidence>
<dbReference type="InterPro" id="IPR003448">
    <property type="entry name" value="Mopterin_biosynth_MoaE"/>
</dbReference>
<name>A0A071M7A4_9BURK</name>
<comment type="similarity">
    <text evidence="2">Belongs to the MoaE family.</text>
</comment>
<evidence type="ECO:0000256" key="10">
    <source>
        <dbReference type="ARBA" id="ARBA00032474"/>
    </source>
</evidence>
<evidence type="ECO:0000256" key="8">
    <source>
        <dbReference type="ARBA" id="ARBA00030407"/>
    </source>
</evidence>
<dbReference type="AlphaFoldDB" id="A0A071M7A4"/>
<evidence type="ECO:0000313" key="13">
    <source>
        <dbReference type="EMBL" id="KEA56420.1"/>
    </source>
</evidence>
<evidence type="ECO:0000256" key="4">
    <source>
        <dbReference type="ARBA" id="ARBA00013858"/>
    </source>
</evidence>
<keyword evidence="5" id="KW-0501">Molybdenum cofactor biosynthesis</keyword>
<evidence type="ECO:0000256" key="7">
    <source>
        <dbReference type="ARBA" id="ARBA00029745"/>
    </source>
</evidence>